<evidence type="ECO:0000313" key="9">
    <source>
        <dbReference type="Proteomes" id="UP000662931"/>
    </source>
</evidence>
<evidence type="ECO:0000259" key="7">
    <source>
        <dbReference type="Pfam" id="PF10568"/>
    </source>
</evidence>
<protein>
    <recommendedName>
        <fullName evidence="7">Mitochondrial outer membrane transport complex Sam37/metaxin N-terminal domain-containing protein</fullName>
    </recommendedName>
</protein>
<dbReference type="GO" id="GO:0007005">
    <property type="term" value="P:mitochondrion organization"/>
    <property type="evidence" value="ECO:0007669"/>
    <property type="project" value="TreeGrafter"/>
</dbReference>
<dbReference type="EMBL" id="CP064815">
    <property type="protein sequence ID" value="QPG77078.1"/>
    <property type="molecule type" value="Genomic_DNA"/>
</dbReference>
<dbReference type="PANTHER" id="PTHR12289">
    <property type="entry name" value="METAXIN RELATED"/>
    <property type="match status" value="1"/>
</dbReference>
<dbReference type="RefSeq" id="XP_038780643.1">
    <property type="nucleotide sequence ID" value="XM_038924715.1"/>
</dbReference>
<dbReference type="KEGG" id="bnn:FOA43_004477"/>
<keyword evidence="2" id="KW-0813">Transport</keyword>
<keyword evidence="5" id="KW-0496">Mitochondrion</keyword>
<dbReference type="Pfam" id="PF10568">
    <property type="entry name" value="Tom37"/>
    <property type="match status" value="1"/>
</dbReference>
<evidence type="ECO:0000256" key="4">
    <source>
        <dbReference type="ARBA" id="ARBA00022927"/>
    </source>
</evidence>
<evidence type="ECO:0000256" key="2">
    <source>
        <dbReference type="ARBA" id="ARBA00022448"/>
    </source>
</evidence>
<dbReference type="AlphaFoldDB" id="A0A875S815"/>
<gene>
    <name evidence="8" type="ORF">FOA43_004477</name>
</gene>
<keyword evidence="6" id="KW-0472">Membrane</keyword>
<evidence type="ECO:0000256" key="1">
    <source>
        <dbReference type="ARBA" id="ARBA00004294"/>
    </source>
</evidence>
<accession>A0A875S815</accession>
<dbReference type="GO" id="GO:0015031">
    <property type="term" value="P:protein transport"/>
    <property type="evidence" value="ECO:0007669"/>
    <property type="project" value="UniProtKB-KW"/>
</dbReference>
<evidence type="ECO:0000313" key="8">
    <source>
        <dbReference type="EMBL" id="QPG77078.1"/>
    </source>
</evidence>
<dbReference type="PANTHER" id="PTHR12289:SF41">
    <property type="entry name" value="FAILED AXON CONNECTIONS-RELATED"/>
    <property type="match status" value="1"/>
</dbReference>
<dbReference type="Proteomes" id="UP000662931">
    <property type="component" value="Chromosome 4"/>
</dbReference>
<dbReference type="InterPro" id="IPR019564">
    <property type="entry name" value="Sam37/metaxin_N"/>
</dbReference>
<sequence length="302" mass="34882">MLLHVWGNGSQVALFDPECLAAVYFVSRLHLDQVTILPDSNYQGSFNGKLPFLVTDDGKQIPGYKSIVRYLQSERSNQFDQLDQSDRLELVNSGFIEFLLEKFTVITEYNLFLNKDNYVEYTRPLFKQLAPFPLQYKPPMDLRADATRRCENYGITADDSFNEENSEEMEKLKAQERELRETPILNDIQKNHVTKNLNLLAAKKSILTNMKCLTMLDEIMVEYTQLESQLHANTTSMILFFCFLKSNTLSELPSSFVLHYLTENHPELMDKSEQVFEKFDDHVANGTLSLASVFKHVTSVYI</sequence>
<proteinExistence type="predicted"/>
<dbReference type="GeneID" id="62197877"/>
<dbReference type="GO" id="GO:0001401">
    <property type="term" value="C:SAM complex"/>
    <property type="evidence" value="ECO:0007669"/>
    <property type="project" value="InterPro"/>
</dbReference>
<name>A0A875S815_EENNA</name>
<dbReference type="InterPro" id="IPR050931">
    <property type="entry name" value="Mito_Protein_Transport_Metaxin"/>
</dbReference>
<comment type="subcellular location">
    <subcellularLocation>
        <location evidence="1">Mitochondrion outer membrane</location>
    </subcellularLocation>
</comment>
<organism evidence="8 9">
    <name type="scientific">Eeniella nana</name>
    <name type="common">Yeast</name>
    <name type="synonym">Brettanomyces nanus</name>
    <dbReference type="NCBI Taxonomy" id="13502"/>
    <lineage>
        <taxon>Eukaryota</taxon>
        <taxon>Fungi</taxon>
        <taxon>Dikarya</taxon>
        <taxon>Ascomycota</taxon>
        <taxon>Saccharomycotina</taxon>
        <taxon>Pichiomycetes</taxon>
        <taxon>Pichiales</taxon>
        <taxon>Pichiaceae</taxon>
        <taxon>Brettanomyces</taxon>
    </lineage>
</organism>
<dbReference type="OrthoDB" id="5835136at2759"/>
<reference evidence="8" key="1">
    <citation type="submission" date="2020-10" db="EMBL/GenBank/DDBJ databases">
        <authorList>
            <person name="Roach M.J.R."/>
        </authorList>
    </citation>
    <scope>NUCLEOTIDE SEQUENCE</scope>
    <source>
        <strain evidence="8">CBS 1945</strain>
    </source>
</reference>
<evidence type="ECO:0000256" key="3">
    <source>
        <dbReference type="ARBA" id="ARBA00022787"/>
    </source>
</evidence>
<evidence type="ECO:0000256" key="5">
    <source>
        <dbReference type="ARBA" id="ARBA00023128"/>
    </source>
</evidence>
<keyword evidence="9" id="KW-1185">Reference proteome</keyword>
<feature type="domain" description="Mitochondrial outer membrane transport complex Sam37/metaxin N-terminal" evidence="7">
    <location>
        <begin position="19"/>
        <end position="141"/>
    </location>
</feature>
<keyword evidence="4" id="KW-0653">Protein transport</keyword>
<evidence type="ECO:0000256" key="6">
    <source>
        <dbReference type="ARBA" id="ARBA00023136"/>
    </source>
</evidence>
<keyword evidence="3" id="KW-1000">Mitochondrion outer membrane</keyword>